<dbReference type="EMBL" id="BAAAEW010000006">
    <property type="protein sequence ID" value="GAA0746783.1"/>
    <property type="molecule type" value="Genomic_DNA"/>
</dbReference>
<dbReference type="RefSeq" id="WP_231011220.1">
    <property type="nucleotide sequence ID" value="NZ_BAAAEW010000006.1"/>
</dbReference>
<dbReference type="InterPro" id="IPR002491">
    <property type="entry name" value="ABC_transptr_periplasmic_BD"/>
</dbReference>
<evidence type="ECO:0000313" key="3">
    <source>
        <dbReference type="EMBL" id="GAA0746783.1"/>
    </source>
</evidence>
<gene>
    <name evidence="3" type="ORF">GCM10009107_14690</name>
</gene>
<reference evidence="3 4" key="1">
    <citation type="journal article" date="2019" name="Int. J. Syst. Evol. Microbiol.">
        <title>The Global Catalogue of Microorganisms (GCM) 10K type strain sequencing project: providing services to taxonomists for standard genome sequencing and annotation.</title>
        <authorList>
            <consortium name="The Broad Institute Genomics Platform"/>
            <consortium name="The Broad Institute Genome Sequencing Center for Infectious Disease"/>
            <person name="Wu L."/>
            <person name="Ma J."/>
        </authorList>
    </citation>
    <scope>NUCLEOTIDE SEQUENCE [LARGE SCALE GENOMIC DNA]</scope>
    <source>
        <strain evidence="3 4">JCM 15503</strain>
    </source>
</reference>
<comment type="caution">
    <text evidence="3">The sequence shown here is derived from an EMBL/GenBank/DDBJ whole genome shotgun (WGS) entry which is preliminary data.</text>
</comment>
<accession>A0ABN1JU92</accession>
<evidence type="ECO:0000256" key="1">
    <source>
        <dbReference type="SAM" id="SignalP"/>
    </source>
</evidence>
<feature type="domain" description="Fe/B12 periplasmic-binding" evidence="2">
    <location>
        <begin position="35"/>
        <end position="298"/>
    </location>
</feature>
<organism evidence="3 4">
    <name type="scientific">Ideonella azotifigens</name>
    <dbReference type="NCBI Taxonomy" id="513160"/>
    <lineage>
        <taxon>Bacteria</taxon>
        <taxon>Pseudomonadati</taxon>
        <taxon>Pseudomonadota</taxon>
        <taxon>Betaproteobacteria</taxon>
        <taxon>Burkholderiales</taxon>
        <taxon>Sphaerotilaceae</taxon>
        <taxon>Ideonella</taxon>
    </lineage>
</organism>
<dbReference type="PANTHER" id="PTHR30535">
    <property type="entry name" value="VITAMIN B12-BINDING PROTEIN"/>
    <property type="match status" value="1"/>
</dbReference>
<sequence>MRGLMPSRRDALALLLGGASAAALPGWALAAPAPRIVAAGGAVTEMVYALGAEHLLAAVDVTSLYPEAARKLPSVGYMRTLSAEGVLAMAPTVLLATEDAGPPAVLRQIAAAGVQLAVLPAHNRFDGMLDRLGRIGELVQKPAEAAALAAKLREDWRASEAQVAGHLAQRQQRLGRPLRALFVLSHSVSQVMVAGGETAAQAMLVYGGAVNAIQGFNGYKPLTPEAAIAAQPDLILATTQGLEAAGGVPGLLRLPGLAETPAGRARRVVALEAQFLLGFGPRLPQAVRQLDSAFTEALAGQTAA</sequence>
<evidence type="ECO:0000259" key="2">
    <source>
        <dbReference type="PROSITE" id="PS50983"/>
    </source>
</evidence>
<name>A0ABN1JU92_9BURK</name>
<dbReference type="PROSITE" id="PS51318">
    <property type="entry name" value="TAT"/>
    <property type="match status" value="1"/>
</dbReference>
<keyword evidence="3" id="KW-0675">Receptor</keyword>
<dbReference type="Gene3D" id="3.40.50.1980">
    <property type="entry name" value="Nitrogenase molybdenum iron protein domain"/>
    <property type="match status" value="2"/>
</dbReference>
<dbReference type="PANTHER" id="PTHR30535:SF4">
    <property type="entry name" value="HEMIN-BINDING PERIPLASMIC PROTEIN HMUT"/>
    <property type="match status" value="1"/>
</dbReference>
<evidence type="ECO:0000313" key="4">
    <source>
        <dbReference type="Proteomes" id="UP001500279"/>
    </source>
</evidence>
<protein>
    <submittedName>
        <fullName evidence="3">Helical backbone metal receptor</fullName>
    </submittedName>
</protein>
<dbReference type="PROSITE" id="PS50983">
    <property type="entry name" value="FE_B12_PBP"/>
    <property type="match status" value="1"/>
</dbReference>
<dbReference type="SUPFAM" id="SSF53807">
    <property type="entry name" value="Helical backbone' metal receptor"/>
    <property type="match status" value="1"/>
</dbReference>
<dbReference type="Pfam" id="PF01497">
    <property type="entry name" value="Peripla_BP_2"/>
    <property type="match status" value="1"/>
</dbReference>
<dbReference type="Proteomes" id="UP001500279">
    <property type="component" value="Unassembled WGS sequence"/>
</dbReference>
<proteinExistence type="predicted"/>
<keyword evidence="4" id="KW-1185">Reference proteome</keyword>
<keyword evidence="1" id="KW-0732">Signal</keyword>
<dbReference type="InterPro" id="IPR006311">
    <property type="entry name" value="TAT_signal"/>
</dbReference>
<feature type="chain" id="PRO_5045626532" evidence="1">
    <location>
        <begin position="31"/>
        <end position="304"/>
    </location>
</feature>
<dbReference type="InterPro" id="IPR050902">
    <property type="entry name" value="ABC_Transporter_SBP"/>
</dbReference>
<feature type="signal peptide" evidence="1">
    <location>
        <begin position="1"/>
        <end position="30"/>
    </location>
</feature>